<organism evidence="2 3">
    <name type="scientific">Trichoderma simmonsii</name>
    <dbReference type="NCBI Taxonomy" id="1491479"/>
    <lineage>
        <taxon>Eukaryota</taxon>
        <taxon>Fungi</taxon>
        <taxon>Dikarya</taxon>
        <taxon>Ascomycota</taxon>
        <taxon>Pezizomycotina</taxon>
        <taxon>Sordariomycetes</taxon>
        <taxon>Hypocreomycetidae</taxon>
        <taxon>Hypocreales</taxon>
        <taxon>Hypocreaceae</taxon>
        <taxon>Trichoderma</taxon>
    </lineage>
</organism>
<feature type="compositionally biased region" description="Polar residues" evidence="1">
    <location>
        <begin position="13"/>
        <end position="46"/>
    </location>
</feature>
<keyword evidence="3" id="KW-1185">Reference proteome</keyword>
<dbReference type="EMBL" id="CP075866">
    <property type="protein sequence ID" value="QYS99869.1"/>
    <property type="molecule type" value="Genomic_DNA"/>
</dbReference>
<name>A0A8G0PHW5_9HYPO</name>
<dbReference type="AlphaFoldDB" id="A0A8G0PHW5"/>
<sequence length="118" mass="11728">MKDILLPLLSTLFHPNSSTSTLRSQPTNHQPSPDIYKSNSQITNHKSPPPPCASTSGPGTAAHPASSHSTAAATASPAGTAPSPAGGSTATDCPAAAAATSAQTTRSTRTCPANHATT</sequence>
<feature type="compositionally biased region" description="Low complexity" evidence="1">
    <location>
        <begin position="58"/>
        <end position="110"/>
    </location>
</feature>
<evidence type="ECO:0000313" key="3">
    <source>
        <dbReference type="Proteomes" id="UP000826661"/>
    </source>
</evidence>
<protein>
    <submittedName>
        <fullName evidence="2">Uncharacterized protein</fullName>
    </submittedName>
</protein>
<reference evidence="2 3" key="1">
    <citation type="journal article" date="2021" name="BMC Genomics">
        <title>Telomere-to-telomere genome assembly of asparaginase-producing Trichoderma simmonsii.</title>
        <authorList>
            <person name="Chung D."/>
            <person name="Kwon Y.M."/>
            <person name="Yang Y."/>
        </authorList>
    </citation>
    <scope>NUCLEOTIDE SEQUENCE [LARGE SCALE GENOMIC DNA]</scope>
    <source>
        <strain evidence="2 3">GH-Sj1</strain>
    </source>
</reference>
<feature type="region of interest" description="Disordered" evidence="1">
    <location>
        <begin position="10"/>
        <end position="118"/>
    </location>
</feature>
<accession>A0A8G0PHW5</accession>
<proteinExistence type="predicted"/>
<dbReference type="Proteomes" id="UP000826661">
    <property type="component" value="Chromosome III"/>
</dbReference>
<evidence type="ECO:0000313" key="2">
    <source>
        <dbReference type="EMBL" id="QYS99869.1"/>
    </source>
</evidence>
<gene>
    <name evidence="2" type="ORF">H0G86_006987</name>
</gene>
<evidence type="ECO:0000256" key="1">
    <source>
        <dbReference type="SAM" id="MobiDB-lite"/>
    </source>
</evidence>